<accession>A0ABT6HIH4</accession>
<dbReference type="EMBL" id="JARWBG010000005">
    <property type="protein sequence ID" value="MDH2388401.1"/>
    <property type="molecule type" value="Genomic_DNA"/>
</dbReference>
<keyword evidence="7" id="KW-1185">Reference proteome</keyword>
<evidence type="ECO:0000259" key="5">
    <source>
        <dbReference type="Pfam" id="PF08100"/>
    </source>
</evidence>
<sequence>MTADVQAAAAQQAVELITGGWRAQALHTAVKLRIPDHIEAGRVRSGELADATGAEEEGIRRLMRLLTAMGVFDGGERTGHRNTPVSRTLLDRPGSLRDMCLLYGEEFYTAWGHAPQAISTVSAGFEAAYGQPLYAYLGEHPDASDRFQRAMKAGNLFFDRVPEVFDFSGKHVVDVGGGNGQLLAAVLGAVPDARGTLLDREHVMPAARDNLAATLEDGDRVTLVGGSMFEAVPEGGDVYLLCRVLAGWDDDRLVTVFENCRRSMAGPESRLLIFERVVTDEGCTMLPALWDLHLLMTNGGRHRTVETFTRLLDRAGLDVERIAELPAETTALIAAPRD</sequence>
<dbReference type="PROSITE" id="PS51683">
    <property type="entry name" value="SAM_OMT_II"/>
    <property type="match status" value="1"/>
</dbReference>
<name>A0ABT6HIH4_9ACTN</name>
<dbReference type="Pfam" id="PF00891">
    <property type="entry name" value="Methyltransf_2"/>
    <property type="match status" value="1"/>
</dbReference>
<dbReference type="InterPro" id="IPR001077">
    <property type="entry name" value="COMT_C"/>
</dbReference>
<evidence type="ECO:0000313" key="6">
    <source>
        <dbReference type="EMBL" id="MDH2388401.1"/>
    </source>
</evidence>
<feature type="domain" description="O-methyltransferase C-terminal" evidence="4">
    <location>
        <begin position="117"/>
        <end position="317"/>
    </location>
</feature>
<protein>
    <submittedName>
        <fullName evidence="6">Methyltransferase</fullName>
    </submittedName>
</protein>
<dbReference type="InterPro" id="IPR036390">
    <property type="entry name" value="WH_DNA-bd_sf"/>
</dbReference>
<dbReference type="GO" id="GO:0032259">
    <property type="term" value="P:methylation"/>
    <property type="evidence" value="ECO:0007669"/>
    <property type="project" value="UniProtKB-KW"/>
</dbReference>
<gene>
    <name evidence="6" type="ORF">QCN29_06300</name>
</gene>
<dbReference type="PANTHER" id="PTHR43712:SF2">
    <property type="entry name" value="O-METHYLTRANSFERASE CICE"/>
    <property type="match status" value="1"/>
</dbReference>
<feature type="domain" description="O-methyltransferase dimerisation" evidence="5">
    <location>
        <begin position="15"/>
        <end position="91"/>
    </location>
</feature>
<dbReference type="PIRSF" id="PIRSF005739">
    <property type="entry name" value="O-mtase"/>
    <property type="match status" value="1"/>
</dbReference>
<comment type="caution">
    <text evidence="6">The sequence shown here is derived from an EMBL/GenBank/DDBJ whole genome shotgun (WGS) entry which is preliminary data.</text>
</comment>
<keyword evidence="3" id="KW-0949">S-adenosyl-L-methionine</keyword>
<dbReference type="SUPFAM" id="SSF53335">
    <property type="entry name" value="S-adenosyl-L-methionine-dependent methyltransferases"/>
    <property type="match status" value="1"/>
</dbReference>
<dbReference type="PANTHER" id="PTHR43712">
    <property type="entry name" value="PUTATIVE (AFU_ORTHOLOGUE AFUA_4G14580)-RELATED"/>
    <property type="match status" value="1"/>
</dbReference>
<proteinExistence type="predicted"/>
<dbReference type="Gene3D" id="3.40.50.150">
    <property type="entry name" value="Vaccinia Virus protein VP39"/>
    <property type="match status" value="1"/>
</dbReference>
<dbReference type="InterPro" id="IPR036388">
    <property type="entry name" value="WH-like_DNA-bd_sf"/>
</dbReference>
<dbReference type="SUPFAM" id="SSF46785">
    <property type="entry name" value="Winged helix' DNA-binding domain"/>
    <property type="match status" value="1"/>
</dbReference>
<reference evidence="6 7" key="1">
    <citation type="submission" date="2023-04" db="EMBL/GenBank/DDBJ databases">
        <title>Streptomyces chengmaiensis sp. nov. isolated from the stem of mangrove plant in Hainan.</title>
        <authorList>
            <person name="Huang X."/>
            <person name="Zhou S."/>
            <person name="Chu X."/>
            <person name="Xie Y."/>
            <person name="Lin Y."/>
        </authorList>
    </citation>
    <scope>NUCLEOTIDE SEQUENCE [LARGE SCALE GENOMIC DNA]</scope>
    <source>
        <strain evidence="6 7">HNM0663</strain>
    </source>
</reference>
<dbReference type="Proteomes" id="UP001223144">
    <property type="component" value="Unassembled WGS sequence"/>
</dbReference>
<dbReference type="RefSeq" id="WP_279926722.1">
    <property type="nucleotide sequence ID" value="NZ_JARWBG010000005.1"/>
</dbReference>
<keyword evidence="2" id="KW-0808">Transferase</keyword>
<dbReference type="Pfam" id="PF08100">
    <property type="entry name" value="Dimerisation"/>
    <property type="match status" value="1"/>
</dbReference>
<evidence type="ECO:0000256" key="2">
    <source>
        <dbReference type="ARBA" id="ARBA00022679"/>
    </source>
</evidence>
<evidence type="ECO:0000313" key="7">
    <source>
        <dbReference type="Proteomes" id="UP001223144"/>
    </source>
</evidence>
<dbReference type="InterPro" id="IPR012967">
    <property type="entry name" value="COMT_dimerisation"/>
</dbReference>
<evidence type="ECO:0000256" key="1">
    <source>
        <dbReference type="ARBA" id="ARBA00022603"/>
    </source>
</evidence>
<dbReference type="Gene3D" id="1.10.10.10">
    <property type="entry name" value="Winged helix-like DNA-binding domain superfamily/Winged helix DNA-binding domain"/>
    <property type="match status" value="1"/>
</dbReference>
<organism evidence="6 7">
    <name type="scientific">Streptomyces chengmaiensis</name>
    <dbReference type="NCBI Taxonomy" id="3040919"/>
    <lineage>
        <taxon>Bacteria</taxon>
        <taxon>Bacillati</taxon>
        <taxon>Actinomycetota</taxon>
        <taxon>Actinomycetes</taxon>
        <taxon>Kitasatosporales</taxon>
        <taxon>Streptomycetaceae</taxon>
        <taxon>Streptomyces</taxon>
    </lineage>
</organism>
<dbReference type="InterPro" id="IPR029063">
    <property type="entry name" value="SAM-dependent_MTases_sf"/>
</dbReference>
<dbReference type="GO" id="GO:0008168">
    <property type="term" value="F:methyltransferase activity"/>
    <property type="evidence" value="ECO:0007669"/>
    <property type="project" value="UniProtKB-KW"/>
</dbReference>
<evidence type="ECO:0000259" key="4">
    <source>
        <dbReference type="Pfam" id="PF00891"/>
    </source>
</evidence>
<keyword evidence="1 6" id="KW-0489">Methyltransferase</keyword>
<dbReference type="InterPro" id="IPR016461">
    <property type="entry name" value="COMT-like"/>
</dbReference>
<evidence type="ECO:0000256" key="3">
    <source>
        <dbReference type="ARBA" id="ARBA00022691"/>
    </source>
</evidence>